<evidence type="ECO:0000256" key="1">
    <source>
        <dbReference type="SAM" id="SignalP"/>
    </source>
</evidence>
<dbReference type="eggNOG" id="ENOG5031M2J">
    <property type="taxonomic scope" value="Bacteria"/>
</dbReference>
<feature type="chain" id="PRO_5004792155" description="YdgH/BhsA/McbA-like domain-containing protein" evidence="1">
    <location>
        <begin position="22"/>
        <end position="69"/>
    </location>
</feature>
<reference evidence="2 3" key="2">
    <citation type="submission" date="2015-03" db="EMBL/GenBank/DDBJ databases">
        <authorList>
            <person name="Chan K.-G."/>
        </authorList>
    </citation>
    <scope>NUCLEOTIDE SEQUENCE [LARGE SCALE GENOMIC DNA]</scope>
    <source>
        <strain evidence="2 3">RB-25</strain>
    </source>
</reference>
<name>W0L9R9_9GAMM</name>
<dbReference type="EMBL" id="CP007044">
    <property type="protein sequence ID" value="AHG20456.1"/>
    <property type="molecule type" value="Genomic_DNA"/>
</dbReference>
<dbReference type="InterPro" id="IPR036275">
    <property type="entry name" value="YdgH-like_sf"/>
</dbReference>
<dbReference type="HOGENOM" id="CLU_158602_4_0_6"/>
<dbReference type="AlphaFoldDB" id="W0L9R9"/>
<proteinExistence type="predicted"/>
<dbReference type="OrthoDB" id="6521986at2"/>
<gene>
    <name evidence="2" type="ORF">Z042_13080</name>
</gene>
<accession>W0L9R9</accession>
<keyword evidence="1" id="KW-0732">Signal</keyword>
<evidence type="ECO:0000313" key="3">
    <source>
        <dbReference type="Proteomes" id="UP000019030"/>
    </source>
</evidence>
<reference evidence="2 3" key="1">
    <citation type="submission" date="2014-01" db="EMBL/GenBank/DDBJ databases">
        <title>Isolation of Serratia multitudinisentens RB-25 from Ex-Landfill site.</title>
        <authorList>
            <person name="Robson E.H.J."/>
        </authorList>
    </citation>
    <scope>NUCLEOTIDE SEQUENCE [LARGE SCALE GENOMIC DNA]</scope>
    <source>
        <strain evidence="2 3">RB-25</strain>
    </source>
</reference>
<protein>
    <recommendedName>
        <fullName evidence="4">YdgH/BhsA/McbA-like domain-containing protein</fullName>
    </recommendedName>
</protein>
<keyword evidence="3" id="KW-1185">Reference proteome</keyword>
<evidence type="ECO:0008006" key="4">
    <source>
        <dbReference type="Google" id="ProtNLM"/>
    </source>
</evidence>
<dbReference type="Proteomes" id="UP000019030">
    <property type="component" value="Chromosome"/>
</dbReference>
<organism evidence="2 3">
    <name type="scientific">Chania multitudinisentens RB-25</name>
    <dbReference type="NCBI Taxonomy" id="1441930"/>
    <lineage>
        <taxon>Bacteria</taxon>
        <taxon>Pseudomonadati</taxon>
        <taxon>Pseudomonadota</taxon>
        <taxon>Gammaproteobacteria</taxon>
        <taxon>Enterobacterales</taxon>
        <taxon>Yersiniaceae</taxon>
        <taxon>Chania</taxon>
    </lineage>
</organism>
<dbReference type="PATRIC" id="fig|1441930.4.peg.2597"/>
<dbReference type="SUPFAM" id="SSF159871">
    <property type="entry name" value="YdgH-like"/>
    <property type="match status" value="1"/>
</dbReference>
<dbReference type="RefSeq" id="WP_024912328.1">
    <property type="nucleotide sequence ID" value="NZ_CP007044.2"/>
</dbReference>
<feature type="signal peptide" evidence="1">
    <location>
        <begin position="1"/>
        <end position="21"/>
    </location>
</feature>
<evidence type="ECO:0000313" key="2">
    <source>
        <dbReference type="EMBL" id="AHG20456.1"/>
    </source>
</evidence>
<sequence>MKFIKNFALISALTLVSFTSAAQNITARATTIDSAEGQIAAQAKEANADYKIITTLNKNGVYMFAKLIK</sequence>
<dbReference type="KEGG" id="sfo:Z042_13080"/>